<dbReference type="GO" id="GO:0005886">
    <property type="term" value="C:plasma membrane"/>
    <property type="evidence" value="ECO:0007669"/>
    <property type="project" value="UniProtKB-SubCell"/>
</dbReference>
<gene>
    <name evidence="11" type="ORF">CTOB1V02_LOCUS10808</name>
</gene>
<evidence type="ECO:0000256" key="6">
    <source>
        <dbReference type="ARBA" id="ARBA00022723"/>
    </source>
</evidence>
<keyword evidence="3" id="KW-1003">Cell membrane</keyword>
<accession>A0A7R8ZV32</accession>
<keyword evidence="6" id="KW-0479">Metal-binding</keyword>
<evidence type="ECO:0000256" key="1">
    <source>
        <dbReference type="ARBA" id="ARBA00004651"/>
    </source>
</evidence>
<comment type="subcellular location">
    <subcellularLocation>
        <location evidence="1">Cell membrane</location>
        <topology evidence="1">Multi-pass membrane protein</topology>
    </subcellularLocation>
</comment>
<keyword evidence="10" id="KW-0472">Membrane</keyword>
<keyword evidence="8" id="KW-1133">Transmembrane helix</keyword>
<dbReference type="AlphaFoldDB" id="A0A7R8ZV32"/>
<evidence type="ECO:0000256" key="9">
    <source>
        <dbReference type="ARBA" id="ARBA00023004"/>
    </source>
</evidence>
<evidence type="ECO:0000256" key="8">
    <source>
        <dbReference type="ARBA" id="ARBA00022989"/>
    </source>
</evidence>
<evidence type="ECO:0000256" key="7">
    <source>
        <dbReference type="ARBA" id="ARBA00022982"/>
    </source>
</evidence>
<keyword evidence="9" id="KW-0408">Iron</keyword>
<organism evidence="11">
    <name type="scientific">Cyprideis torosa</name>
    <dbReference type="NCBI Taxonomy" id="163714"/>
    <lineage>
        <taxon>Eukaryota</taxon>
        <taxon>Metazoa</taxon>
        <taxon>Ecdysozoa</taxon>
        <taxon>Arthropoda</taxon>
        <taxon>Crustacea</taxon>
        <taxon>Oligostraca</taxon>
        <taxon>Ostracoda</taxon>
        <taxon>Podocopa</taxon>
        <taxon>Podocopida</taxon>
        <taxon>Cytherocopina</taxon>
        <taxon>Cytheroidea</taxon>
        <taxon>Cytherideidae</taxon>
        <taxon>Cyprideis</taxon>
    </lineage>
</organism>
<keyword evidence="2" id="KW-0813">Transport</keyword>
<dbReference type="GO" id="GO:0046872">
    <property type="term" value="F:metal ion binding"/>
    <property type="evidence" value="ECO:0007669"/>
    <property type="project" value="UniProtKB-KW"/>
</dbReference>
<name>A0A7R8ZV32_9CRUS</name>
<evidence type="ECO:0000256" key="10">
    <source>
        <dbReference type="ARBA" id="ARBA00023136"/>
    </source>
</evidence>
<keyword evidence="7" id="KW-0249">Electron transport</keyword>
<dbReference type="PANTHER" id="PTHR43141">
    <property type="entry name" value="CYTOCHROME BD2 SUBUNIT II"/>
    <property type="match status" value="1"/>
</dbReference>
<reference evidence="11" key="1">
    <citation type="submission" date="2020-11" db="EMBL/GenBank/DDBJ databases">
        <authorList>
            <person name="Tran Van P."/>
        </authorList>
    </citation>
    <scope>NUCLEOTIDE SEQUENCE</scope>
</reference>
<dbReference type="PANTHER" id="PTHR43141:SF5">
    <property type="entry name" value="CYTOCHROME BD-I UBIQUINOL OXIDASE SUBUNIT 2"/>
    <property type="match status" value="1"/>
</dbReference>
<sequence>MTFFMFATIFTLLLLAEGGQTLLWQVAKDNTEKALIINSLGRKWELTFTTLVDPQSSLTIVNASSSHYTLTVMTYVALVIPFVLGYIAYVWRKMDAGKIDIQDVTSGKAY</sequence>
<protein>
    <submittedName>
        <fullName evidence="11">Uncharacterized protein</fullName>
    </submittedName>
</protein>
<keyword evidence="4" id="KW-0349">Heme</keyword>
<dbReference type="InterPro" id="IPR003317">
    <property type="entry name" value="Cyt-d_oxidase_su2"/>
</dbReference>
<dbReference type="GO" id="GO:0016682">
    <property type="term" value="F:oxidoreductase activity, acting on diphenols and related substances as donors, oxygen as acceptor"/>
    <property type="evidence" value="ECO:0007669"/>
    <property type="project" value="TreeGrafter"/>
</dbReference>
<dbReference type="GO" id="GO:0070069">
    <property type="term" value="C:cytochrome complex"/>
    <property type="evidence" value="ECO:0007669"/>
    <property type="project" value="TreeGrafter"/>
</dbReference>
<evidence type="ECO:0000313" key="11">
    <source>
        <dbReference type="EMBL" id="CAD7232983.1"/>
    </source>
</evidence>
<evidence type="ECO:0000256" key="3">
    <source>
        <dbReference type="ARBA" id="ARBA00022475"/>
    </source>
</evidence>
<dbReference type="EMBL" id="OB665443">
    <property type="protein sequence ID" value="CAD7232983.1"/>
    <property type="molecule type" value="Genomic_DNA"/>
</dbReference>
<evidence type="ECO:0000256" key="5">
    <source>
        <dbReference type="ARBA" id="ARBA00022692"/>
    </source>
</evidence>
<dbReference type="GO" id="GO:0019646">
    <property type="term" value="P:aerobic electron transport chain"/>
    <property type="evidence" value="ECO:0007669"/>
    <property type="project" value="TreeGrafter"/>
</dbReference>
<proteinExistence type="predicted"/>
<evidence type="ECO:0000256" key="4">
    <source>
        <dbReference type="ARBA" id="ARBA00022617"/>
    </source>
</evidence>
<keyword evidence="5" id="KW-0812">Transmembrane</keyword>
<evidence type="ECO:0000256" key="2">
    <source>
        <dbReference type="ARBA" id="ARBA00022448"/>
    </source>
</evidence>
<dbReference type="GO" id="GO:0009055">
    <property type="term" value="F:electron transfer activity"/>
    <property type="evidence" value="ECO:0007669"/>
    <property type="project" value="TreeGrafter"/>
</dbReference>